<evidence type="ECO:0000256" key="8">
    <source>
        <dbReference type="SAM" id="MobiDB-lite"/>
    </source>
</evidence>
<keyword evidence="3 7" id="KW-0349">Heme</keyword>
<dbReference type="PANTHER" id="PTHR24305">
    <property type="entry name" value="CYTOCHROME P450"/>
    <property type="match status" value="1"/>
</dbReference>
<keyword evidence="9" id="KW-0812">Transmembrane</keyword>
<dbReference type="GO" id="GO:0020037">
    <property type="term" value="F:heme binding"/>
    <property type="evidence" value="ECO:0007669"/>
    <property type="project" value="InterPro"/>
</dbReference>
<feature type="compositionally biased region" description="Basic and acidic residues" evidence="8">
    <location>
        <begin position="451"/>
        <end position="461"/>
    </location>
</feature>
<dbReference type="GO" id="GO:0016705">
    <property type="term" value="F:oxidoreductase activity, acting on paired donors, with incorporation or reduction of molecular oxygen"/>
    <property type="evidence" value="ECO:0007669"/>
    <property type="project" value="InterPro"/>
</dbReference>
<dbReference type="CDD" id="cd11069">
    <property type="entry name" value="CYP_FUM15-like"/>
    <property type="match status" value="1"/>
</dbReference>
<dbReference type="Proteomes" id="UP000558688">
    <property type="component" value="Unassembled WGS sequence"/>
</dbReference>
<keyword evidence="5 7" id="KW-0408">Iron</keyword>
<dbReference type="Pfam" id="PF00067">
    <property type="entry name" value="p450"/>
    <property type="match status" value="1"/>
</dbReference>
<dbReference type="InterPro" id="IPR050121">
    <property type="entry name" value="Cytochrome_P450_monoxygenase"/>
</dbReference>
<sequence>MALSTTSSGALLLFSGLGAMVFLKHFPEVLHFEFLGFNVSTAGLSSTLLISLTINSALLLLYTVLIHPVFISPLRSIPRVKANTSPVTRGGSHAPYMSFTKGNVLPDLLVHRSYEFTKPEGVRSFLQNFLGNALFTCEGEHHKFLRKINLPIFSFRRVKDMYPMMWKGSLTYVNALEEEVLRQSAGAASNSGATGRVDISRWATSSTLNVMGNATFGMDLSDVKFADDIKQVYKTLFDPTKEMLLYYLMSIWTSFDLVSKLPWELAQKGKRAVKSGNRGADILSLLVKSEALSEEEIAEHLLTYLAAGQDTTSVALTWACFLLALHPDQQEALRMELRDRIPSNFFPTASSTSDESTIDDIGNIMERLPLLNGVINETLRLYPPLPTTLRTAVCDTFLGEQPIPKGTQIIISTWIINRSTEVWGDDATVFQPERWIDPITTEHQADPAYKAGDEGADRKSESTYATGKPNHTGGAKSNYDFMTFLHGPRGCIGKMFAQAELRCLLAALVTRFRWTLDMKAEDVRPIGAITINPSHLYLRLEVVKD</sequence>
<dbReference type="GO" id="GO:0005506">
    <property type="term" value="F:iron ion binding"/>
    <property type="evidence" value="ECO:0007669"/>
    <property type="project" value="InterPro"/>
</dbReference>
<keyword evidence="6" id="KW-0560">Oxidoreductase</keyword>
<reference evidence="10" key="1">
    <citation type="submission" date="2020-02" db="EMBL/GenBank/DDBJ databases">
        <title>Identification and distribution of gene clusters putatively required for synthesis of sphingolipid metabolism inhibitors in phylogenetically diverse species of the filamentous fungus Fusarium.</title>
        <authorList>
            <person name="Kim H.-S."/>
            <person name="Busman M."/>
            <person name="Brown D.W."/>
            <person name="Divon H."/>
            <person name="Uhlig S."/>
            <person name="Proctor R.H."/>
        </authorList>
    </citation>
    <scope>NUCLEOTIDE SEQUENCE [LARGE SCALE GENOMIC DNA]</scope>
    <source>
        <strain evidence="10">NRRL 39464</strain>
    </source>
</reference>
<keyword evidence="4 7" id="KW-0479">Metal-binding</keyword>
<feature type="transmembrane region" description="Helical" evidence="9">
    <location>
        <begin position="47"/>
        <end position="71"/>
    </location>
</feature>
<gene>
    <name evidence="10" type="ORF">FOXYS1_38</name>
</gene>
<dbReference type="PRINTS" id="PR00465">
    <property type="entry name" value="EP450IV"/>
</dbReference>
<feature type="region of interest" description="Disordered" evidence="8">
    <location>
        <begin position="441"/>
        <end position="471"/>
    </location>
</feature>
<comment type="caution">
    <text evidence="10">The sequence shown here is derived from an EMBL/GenBank/DDBJ whole genome shotgun (WGS) entry which is preliminary data.</text>
</comment>
<feature type="binding site" description="axial binding residue" evidence="7">
    <location>
        <position position="491"/>
    </location>
    <ligand>
        <name>heme</name>
        <dbReference type="ChEBI" id="CHEBI:30413"/>
    </ligand>
    <ligandPart>
        <name>Fe</name>
        <dbReference type="ChEBI" id="CHEBI:18248"/>
    </ligandPart>
</feature>
<accession>A0A8H5EQF6</accession>
<dbReference type="EMBL" id="JAAFOW010000007">
    <property type="protein sequence ID" value="KAF5269043.1"/>
    <property type="molecule type" value="Genomic_DNA"/>
</dbReference>
<evidence type="ECO:0000313" key="11">
    <source>
        <dbReference type="Proteomes" id="UP000558688"/>
    </source>
</evidence>
<dbReference type="PRINTS" id="PR00385">
    <property type="entry name" value="P450"/>
</dbReference>
<comment type="cofactor">
    <cofactor evidence="1 7">
        <name>heme</name>
        <dbReference type="ChEBI" id="CHEBI:30413"/>
    </cofactor>
</comment>
<proteinExistence type="inferred from homology"/>
<evidence type="ECO:0000256" key="2">
    <source>
        <dbReference type="ARBA" id="ARBA00010617"/>
    </source>
</evidence>
<dbReference type="AlphaFoldDB" id="A0A8H5EQF6"/>
<dbReference type="Gene3D" id="1.10.630.10">
    <property type="entry name" value="Cytochrome P450"/>
    <property type="match status" value="1"/>
</dbReference>
<evidence type="ECO:0000256" key="5">
    <source>
        <dbReference type="ARBA" id="ARBA00023004"/>
    </source>
</evidence>
<evidence type="ECO:0000256" key="6">
    <source>
        <dbReference type="ARBA" id="ARBA00023033"/>
    </source>
</evidence>
<name>A0A8H5EQF6_FUSOX</name>
<dbReference type="InterPro" id="IPR001128">
    <property type="entry name" value="Cyt_P450"/>
</dbReference>
<evidence type="ECO:0000256" key="7">
    <source>
        <dbReference type="PIRSR" id="PIRSR602403-1"/>
    </source>
</evidence>
<evidence type="ECO:0008006" key="12">
    <source>
        <dbReference type="Google" id="ProtNLM"/>
    </source>
</evidence>
<evidence type="ECO:0000313" key="10">
    <source>
        <dbReference type="EMBL" id="KAF5269043.1"/>
    </source>
</evidence>
<keyword evidence="9" id="KW-0472">Membrane</keyword>
<evidence type="ECO:0000256" key="4">
    <source>
        <dbReference type="ARBA" id="ARBA00022723"/>
    </source>
</evidence>
<evidence type="ECO:0000256" key="3">
    <source>
        <dbReference type="ARBA" id="ARBA00022617"/>
    </source>
</evidence>
<comment type="similarity">
    <text evidence="2">Belongs to the cytochrome P450 family.</text>
</comment>
<keyword evidence="9" id="KW-1133">Transmembrane helix</keyword>
<dbReference type="GO" id="GO:0004497">
    <property type="term" value="F:monooxygenase activity"/>
    <property type="evidence" value="ECO:0007669"/>
    <property type="project" value="UniProtKB-KW"/>
</dbReference>
<organism evidence="10 11">
    <name type="scientific">Fusarium oxysporum</name>
    <name type="common">Fusarium vascular wilt</name>
    <dbReference type="NCBI Taxonomy" id="5507"/>
    <lineage>
        <taxon>Eukaryota</taxon>
        <taxon>Fungi</taxon>
        <taxon>Dikarya</taxon>
        <taxon>Ascomycota</taxon>
        <taxon>Pezizomycotina</taxon>
        <taxon>Sordariomycetes</taxon>
        <taxon>Hypocreomycetidae</taxon>
        <taxon>Hypocreales</taxon>
        <taxon>Nectriaceae</taxon>
        <taxon>Fusarium</taxon>
        <taxon>Fusarium oxysporum species complex</taxon>
    </lineage>
</organism>
<dbReference type="SUPFAM" id="SSF48264">
    <property type="entry name" value="Cytochrome P450"/>
    <property type="match status" value="1"/>
</dbReference>
<keyword evidence="6" id="KW-0503">Monooxygenase</keyword>
<dbReference type="PANTHER" id="PTHR24305:SF166">
    <property type="entry name" value="CYTOCHROME P450 12A4, MITOCHONDRIAL-RELATED"/>
    <property type="match status" value="1"/>
</dbReference>
<evidence type="ECO:0000256" key="1">
    <source>
        <dbReference type="ARBA" id="ARBA00001971"/>
    </source>
</evidence>
<evidence type="ECO:0000256" key="9">
    <source>
        <dbReference type="SAM" id="Phobius"/>
    </source>
</evidence>
<dbReference type="InterPro" id="IPR002403">
    <property type="entry name" value="Cyt_P450_E_grp-IV"/>
</dbReference>
<dbReference type="InterPro" id="IPR036396">
    <property type="entry name" value="Cyt_P450_sf"/>
</dbReference>
<protein>
    <recommendedName>
        <fullName evidence="12">Cytochrome P450</fullName>
    </recommendedName>
</protein>